<gene>
    <name evidence="2" type="ORF">DPMN_113334</name>
</gene>
<proteinExistence type="predicted"/>
<evidence type="ECO:0000313" key="2">
    <source>
        <dbReference type="EMBL" id="KAH3839894.1"/>
    </source>
</evidence>
<protein>
    <submittedName>
        <fullName evidence="2">Uncharacterized protein</fullName>
    </submittedName>
</protein>
<keyword evidence="3" id="KW-1185">Reference proteome</keyword>
<reference evidence="2" key="1">
    <citation type="journal article" date="2019" name="bioRxiv">
        <title>The Genome of the Zebra Mussel, Dreissena polymorpha: A Resource for Invasive Species Research.</title>
        <authorList>
            <person name="McCartney M.A."/>
            <person name="Auch B."/>
            <person name="Kono T."/>
            <person name="Mallez S."/>
            <person name="Zhang Y."/>
            <person name="Obille A."/>
            <person name="Becker A."/>
            <person name="Abrahante J.E."/>
            <person name="Garbe J."/>
            <person name="Badalamenti J.P."/>
            <person name="Herman A."/>
            <person name="Mangelson H."/>
            <person name="Liachko I."/>
            <person name="Sullivan S."/>
            <person name="Sone E.D."/>
            <person name="Koren S."/>
            <person name="Silverstein K.A.T."/>
            <person name="Beckman K.B."/>
            <person name="Gohl D.M."/>
        </authorList>
    </citation>
    <scope>NUCLEOTIDE SEQUENCE</scope>
    <source>
        <strain evidence="2">Duluth1</strain>
        <tissue evidence="2">Whole animal</tissue>
    </source>
</reference>
<comment type="caution">
    <text evidence="2">The sequence shown here is derived from an EMBL/GenBank/DDBJ whole genome shotgun (WGS) entry which is preliminary data.</text>
</comment>
<feature type="chain" id="PRO_5039029778" evidence="1">
    <location>
        <begin position="19"/>
        <end position="66"/>
    </location>
</feature>
<dbReference type="EMBL" id="JAIWYP010000004">
    <property type="protein sequence ID" value="KAH3839894.1"/>
    <property type="molecule type" value="Genomic_DNA"/>
</dbReference>
<organism evidence="2 3">
    <name type="scientific">Dreissena polymorpha</name>
    <name type="common">Zebra mussel</name>
    <name type="synonym">Mytilus polymorpha</name>
    <dbReference type="NCBI Taxonomy" id="45954"/>
    <lineage>
        <taxon>Eukaryota</taxon>
        <taxon>Metazoa</taxon>
        <taxon>Spiralia</taxon>
        <taxon>Lophotrochozoa</taxon>
        <taxon>Mollusca</taxon>
        <taxon>Bivalvia</taxon>
        <taxon>Autobranchia</taxon>
        <taxon>Heteroconchia</taxon>
        <taxon>Euheterodonta</taxon>
        <taxon>Imparidentia</taxon>
        <taxon>Neoheterodontei</taxon>
        <taxon>Myida</taxon>
        <taxon>Dreissenoidea</taxon>
        <taxon>Dreissenidae</taxon>
        <taxon>Dreissena</taxon>
    </lineage>
</organism>
<keyword evidence="1" id="KW-0732">Signal</keyword>
<dbReference type="Proteomes" id="UP000828390">
    <property type="component" value="Unassembled WGS sequence"/>
</dbReference>
<dbReference type="AlphaFoldDB" id="A0A9D4QQR2"/>
<feature type="signal peptide" evidence="1">
    <location>
        <begin position="1"/>
        <end position="18"/>
    </location>
</feature>
<name>A0A9D4QQR2_DREPO</name>
<evidence type="ECO:0000313" key="3">
    <source>
        <dbReference type="Proteomes" id="UP000828390"/>
    </source>
</evidence>
<accession>A0A9D4QQR2</accession>
<evidence type="ECO:0000256" key="1">
    <source>
        <dbReference type="SAM" id="SignalP"/>
    </source>
</evidence>
<sequence length="66" mass="7240">MFIILLTEIVFSPICVYTGFGPFPENKAFDCSQEATFRSDASPPTSPLPSQSLYGVPFGSKVNKTY</sequence>
<reference evidence="2" key="2">
    <citation type="submission" date="2020-11" db="EMBL/GenBank/DDBJ databases">
        <authorList>
            <person name="McCartney M.A."/>
            <person name="Auch B."/>
            <person name="Kono T."/>
            <person name="Mallez S."/>
            <person name="Becker A."/>
            <person name="Gohl D.M."/>
            <person name="Silverstein K.A.T."/>
            <person name="Koren S."/>
            <person name="Bechman K.B."/>
            <person name="Herman A."/>
            <person name="Abrahante J.E."/>
            <person name="Garbe J."/>
        </authorList>
    </citation>
    <scope>NUCLEOTIDE SEQUENCE</scope>
    <source>
        <strain evidence="2">Duluth1</strain>
        <tissue evidence="2">Whole animal</tissue>
    </source>
</reference>